<accession>A0A0C3DBQ5</accession>
<dbReference type="HOGENOM" id="CLU_2980390_0_0_1"/>
<reference evidence="1 2" key="1">
    <citation type="submission" date="2014-04" db="EMBL/GenBank/DDBJ databases">
        <authorList>
            <consortium name="DOE Joint Genome Institute"/>
            <person name="Kuo A."/>
            <person name="Kohler A."/>
            <person name="Nagy L.G."/>
            <person name="Floudas D."/>
            <person name="Copeland A."/>
            <person name="Barry K.W."/>
            <person name="Cichocki N."/>
            <person name="Veneault-Fourrey C."/>
            <person name="LaButti K."/>
            <person name="Lindquist E.A."/>
            <person name="Lipzen A."/>
            <person name="Lundell T."/>
            <person name="Morin E."/>
            <person name="Murat C."/>
            <person name="Sun H."/>
            <person name="Tunlid A."/>
            <person name="Henrissat B."/>
            <person name="Grigoriev I.V."/>
            <person name="Hibbett D.S."/>
            <person name="Martin F."/>
            <person name="Nordberg H.P."/>
            <person name="Cantor M.N."/>
            <person name="Hua S.X."/>
        </authorList>
    </citation>
    <scope>NUCLEOTIDE SEQUENCE [LARGE SCALE GENOMIC DNA]</scope>
    <source>
        <strain evidence="1 2">Foug A</strain>
    </source>
</reference>
<keyword evidence="2" id="KW-1185">Reference proteome</keyword>
<dbReference type="EMBL" id="KN822169">
    <property type="protein sequence ID" value="KIM53844.1"/>
    <property type="molecule type" value="Genomic_DNA"/>
</dbReference>
<reference evidence="2" key="2">
    <citation type="submission" date="2015-01" db="EMBL/GenBank/DDBJ databases">
        <title>Evolutionary Origins and Diversification of the Mycorrhizal Mutualists.</title>
        <authorList>
            <consortium name="DOE Joint Genome Institute"/>
            <consortium name="Mycorrhizal Genomics Consortium"/>
            <person name="Kohler A."/>
            <person name="Kuo A."/>
            <person name="Nagy L.G."/>
            <person name="Floudas D."/>
            <person name="Copeland A."/>
            <person name="Barry K.W."/>
            <person name="Cichocki N."/>
            <person name="Veneault-Fourrey C."/>
            <person name="LaButti K."/>
            <person name="Lindquist E.A."/>
            <person name="Lipzen A."/>
            <person name="Lundell T."/>
            <person name="Morin E."/>
            <person name="Murat C."/>
            <person name="Riley R."/>
            <person name="Ohm R."/>
            <person name="Sun H."/>
            <person name="Tunlid A."/>
            <person name="Henrissat B."/>
            <person name="Grigoriev I.V."/>
            <person name="Hibbett D.S."/>
            <person name="Martin F."/>
        </authorList>
    </citation>
    <scope>NUCLEOTIDE SEQUENCE [LARGE SCALE GENOMIC DNA]</scope>
    <source>
        <strain evidence="2">Foug A</strain>
    </source>
</reference>
<gene>
    <name evidence="1" type="ORF">SCLCIDRAFT_1222478</name>
</gene>
<evidence type="ECO:0000313" key="2">
    <source>
        <dbReference type="Proteomes" id="UP000053989"/>
    </source>
</evidence>
<sequence>MPLIHGVTLHIDIVVIRSTSLPLPAAAVVAYKEAFDRKELTYPVFMESNCLQLVKLDP</sequence>
<name>A0A0C3DBQ5_9AGAM</name>
<dbReference type="AlphaFoldDB" id="A0A0C3DBQ5"/>
<dbReference type="InParanoid" id="A0A0C3DBQ5"/>
<organism evidence="1 2">
    <name type="scientific">Scleroderma citrinum Foug A</name>
    <dbReference type="NCBI Taxonomy" id="1036808"/>
    <lineage>
        <taxon>Eukaryota</taxon>
        <taxon>Fungi</taxon>
        <taxon>Dikarya</taxon>
        <taxon>Basidiomycota</taxon>
        <taxon>Agaricomycotina</taxon>
        <taxon>Agaricomycetes</taxon>
        <taxon>Agaricomycetidae</taxon>
        <taxon>Boletales</taxon>
        <taxon>Sclerodermatineae</taxon>
        <taxon>Sclerodermataceae</taxon>
        <taxon>Scleroderma</taxon>
    </lineage>
</organism>
<evidence type="ECO:0000313" key="1">
    <source>
        <dbReference type="EMBL" id="KIM53844.1"/>
    </source>
</evidence>
<dbReference type="Proteomes" id="UP000053989">
    <property type="component" value="Unassembled WGS sequence"/>
</dbReference>
<protein>
    <submittedName>
        <fullName evidence="1">Uncharacterized protein</fullName>
    </submittedName>
</protein>
<proteinExistence type="predicted"/>